<dbReference type="GO" id="GO:0009264">
    <property type="term" value="P:deoxyribonucleotide catabolic process"/>
    <property type="evidence" value="ECO:0007669"/>
    <property type="project" value="InterPro"/>
</dbReference>
<keyword evidence="4" id="KW-1185">Reference proteome</keyword>
<dbReference type="SUPFAM" id="SSF56784">
    <property type="entry name" value="HAD-like"/>
    <property type="match status" value="1"/>
</dbReference>
<dbReference type="InParanoid" id="A0A2R5GCF6"/>
<protein>
    <submittedName>
        <fullName evidence="3">Uncharacterized protein</fullName>
    </submittedName>
</protein>
<feature type="region of interest" description="Disordered" evidence="2">
    <location>
        <begin position="569"/>
        <end position="670"/>
    </location>
</feature>
<comment type="caution">
    <text evidence="3">The sequence shown here is derived from an EMBL/GenBank/DDBJ whole genome shotgun (WGS) entry which is preliminary data.</text>
</comment>
<dbReference type="InterPro" id="IPR052419">
    <property type="entry name" value="5_3-deoxyribonucleotidase-like"/>
</dbReference>
<gene>
    <name evidence="3" type="ORF">FCC1311_048712</name>
</gene>
<organism evidence="3 4">
    <name type="scientific">Hondaea fermentalgiana</name>
    <dbReference type="NCBI Taxonomy" id="2315210"/>
    <lineage>
        <taxon>Eukaryota</taxon>
        <taxon>Sar</taxon>
        <taxon>Stramenopiles</taxon>
        <taxon>Bigyra</taxon>
        <taxon>Labyrinthulomycetes</taxon>
        <taxon>Thraustochytrida</taxon>
        <taxon>Thraustochytriidae</taxon>
        <taxon>Hondaea</taxon>
    </lineage>
</organism>
<evidence type="ECO:0000313" key="3">
    <source>
        <dbReference type="EMBL" id="GBG28650.1"/>
    </source>
</evidence>
<dbReference type="PANTHER" id="PTHR35134">
    <property type="entry name" value="NUCLEOTIDASE YQFW-RELATED"/>
    <property type="match status" value="1"/>
</dbReference>
<dbReference type="InterPro" id="IPR036412">
    <property type="entry name" value="HAD-like_sf"/>
</dbReference>
<reference evidence="3 4" key="1">
    <citation type="submission" date="2017-12" db="EMBL/GenBank/DDBJ databases">
        <title>Sequencing, de novo assembly and annotation of complete genome of a new Thraustochytrid species, strain FCC1311.</title>
        <authorList>
            <person name="Sedici K."/>
            <person name="Godart F."/>
            <person name="Aiese Cigliano R."/>
            <person name="Sanseverino W."/>
            <person name="Barakat M."/>
            <person name="Ortet P."/>
            <person name="Marechal E."/>
            <person name="Cagnac O."/>
            <person name="Amato A."/>
        </authorList>
    </citation>
    <scope>NUCLEOTIDE SEQUENCE [LARGE SCALE GENOMIC DNA]</scope>
</reference>
<dbReference type="InterPro" id="IPR023214">
    <property type="entry name" value="HAD_sf"/>
</dbReference>
<proteinExistence type="predicted"/>
<dbReference type="Gene3D" id="3.40.50.1000">
    <property type="entry name" value="HAD superfamily/HAD-like"/>
    <property type="match status" value="1"/>
</dbReference>
<dbReference type="OrthoDB" id="10248475at2759"/>
<dbReference type="PANTHER" id="PTHR35134:SF2">
    <property type="entry name" value="NUCLEOTIDASE YQFW-RELATED"/>
    <property type="match status" value="1"/>
</dbReference>
<evidence type="ECO:0000313" key="4">
    <source>
        <dbReference type="Proteomes" id="UP000241890"/>
    </source>
</evidence>
<feature type="compositionally biased region" description="Polar residues" evidence="2">
    <location>
        <begin position="629"/>
        <end position="641"/>
    </location>
</feature>
<dbReference type="Pfam" id="PF06941">
    <property type="entry name" value="NT5C"/>
    <property type="match status" value="1"/>
</dbReference>
<name>A0A2R5GCF6_9STRA</name>
<dbReference type="AlphaFoldDB" id="A0A2R5GCF6"/>
<dbReference type="EMBL" id="BEYU01000046">
    <property type="protein sequence ID" value="GBG28650.1"/>
    <property type="molecule type" value="Genomic_DNA"/>
</dbReference>
<sequence>MLAQHALAAAALGAGALWAVRQRWRARTVAKSRPVVALDIDEVLGGFLPALLKFYNKKHDTSYKLDDFFSYKFCEVWGGTNEETLDEIFEFFKTDYFRKDLKPLPHASETLAEMKSKFKFVVVTSRQHEIEDETRAWLERHFGSIISRAEFGNHYSRDAPDPDDAHEHDSKRSKPEMCRDVSAVLLVDDNLDYCTKVSQQLGIPCILFGNYAWNQPKDGKLPSGVTRLNDWKAQRNSALRACLRVQGEDVEPRSARAEAEGAANQALNKELRRQSVRPRKIRRAVGKAWNESESFGVESQSSARAHLFMLDASRNSLMRLAKLLDMVTDRARSENEKLDLTSEQHARLDEKIHRVRNLQNKLSTLVDGTRGLAASYDQCLEAFAQFLTTVKAVVRPEQLARALSVVRQPGFPAAALDKLWQSTLDSLGMAIQDADTVREISAQVAPFAPSEGEHLLMESRAHIMQTFRRLILDGSRLLTAFAPEVDLLFDSPDGQRQFCGVDHVHNFLVGLRGGRDASASDPQLVGDFGSLSVNFGGVHGIISCSFVPGNRYICHVGVRLNAALADAVSTDSQSMHRPWRNDESARPAHGQSNSSRLQSARSANPRASTSDKPRESQGLPDDGVDAENEATSGGPHSSSKPSFWGDAEAAATADSVQHATSAGAHHGAHEINMPGQASEAARKSEGALLQERRDVMLNIEKMFRADPDFVQHLDQDLLVLNESLGQEFKGVDSFMAYLIHDMNRKLDSLTLTNVVVANNARFTTTFVASAIFSNKALGPSHFEEDDEAEADAAKATRVFNGRIEAVFRESTAQITQLFVLISPTSSPAPHLVSDM</sequence>
<feature type="compositionally biased region" description="Polar residues" evidence="2">
    <location>
        <begin position="590"/>
        <end position="608"/>
    </location>
</feature>
<evidence type="ECO:0000256" key="2">
    <source>
        <dbReference type="SAM" id="MobiDB-lite"/>
    </source>
</evidence>
<feature type="active site" description="Nucleophile" evidence="1">
    <location>
        <position position="39"/>
    </location>
</feature>
<feature type="active site" description="Nucleophile" evidence="1">
    <location>
        <position position="41"/>
    </location>
</feature>
<dbReference type="InterPro" id="IPR010708">
    <property type="entry name" value="5'(3')-deoxyribonucleotidase"/>
</dbReference>
<dbReference type="GO" id="GO:0008253">
    <property type="term" value="F:5'-nucleotidase activity"/>
    <property type="evidence" value="ECO:0007669"/>
    <property type="project" value="InterPro"/>
</dbReference>
<evidence type="ECO:0000256" key="1">
    <source>
        <dbReference type="PIRSR" id="PIRSR610708-1"/>
    </source>
</evidence>
<dbReference type="Proteomes" id="UP000241890">
    <property type="component" value="Unassembled WGS sequence"/>
</dbReference>
<accession>A0A2R5GCF6</accession>